<dbReference type="STRING" id="1095629.A0A0C9WRR6"/>
<feature type="compositionally biased region" description="Polar residues" evidence="1">
    <location>
        <begin position="42"/>
        <end position="51"/>
    </location>
</feature>
<evidence type="ECO:0000313" key="2">
    <source>
        <dbReference type="EMBL" id="KIJ90593.1"/>
    </source>
</evidence>
<feature type="region of interest" description="Disordered" evidence="1">
    <location>
        <begin position="1"/>
        <end position="122"/>
    </location>
</feature>
<dbReference type="OrthoDB" id="3056853at2759"/>
<dbReference type="EMBL" id="KN839147">
    <property type="protein sequence ID" value="KIJ90593.1"/>
    <property type="molecule type" value="Genomic_DNA"/>
</dbReference>
<gene>
    <name evidence="2" type="ORF">K443DRAFT_686687</name>
</gene>
<feature type="non-terminal residue" evidence="2">
    <location>
        <position position="1"/>
    </location>
</feature>
<evidence type="ECO:0000256" key="1">
    <source>
        <dbReference type="SAM" id="MobiDB-lite"/>
    </source>
</evidence>
<dbReference type="AlphaFoldDB" id="A0A0C9WRR6"/>
<dbReference type="Proteomes" id="UP000054477">
    <property type="component" value="Unassembled WGS sequence"/>
</dbReference>
<protein>
    <submittedName>
        <fullName evidence="2">Uncharacterized protein</fullName>
    </submittedName>
</protein>
<proteinExistence type="predicted"/>
<dbReference type="HOGENOM" id="CLU_127785_0_0_1"/>
<evidence type="ECO:0000313" key="3">
    <source>
        <dbReference type="Proteomes" id="UP000054477"/>
    </source>
</evidence>
<sequence length="122" mass="13733">MSGLDADLYGDLYGNDETDFNEQAQEEIPAESAPTDPAPRSPQHNDNNKSGGHQARRKQQQQHYTQPVQTRYTQPASQKIPRYEQPQPSENREPPAPRTDGLYQDIPVTGQSVRPSEMKDEG</sequence>
<accession>A0A0C9WRR6</accession>
<reference evidence="3" key="2">
    <citation type="submission" date="2015-01" db="EMBL/GenBank/DDBJ databases">
        <title>Evolutionary Origins and Diversification of the Mycorrhizal Mutualists.</title>
        <authorList>
            <consortium name="DOE Joint Genome Institute"/>
            <consortium name="Mycorrhizal Genomics Consortium"/>
            <person name="Kohler A."/>
            <person name="Kuo A."/>
            <person name="Nagy L.G."/>
            <person name="Floudas D."/>
            <person name="Copeland A."/>
            <person name="Barry K.W."/>
            <person name="Cichocki N."/>
            <person name="Veneault-Fourrey C."/>
            <person name="LaButti K."/>
            <person name="Lindquist E.A."/>
            <person name="Lipzen A."/>
            <person name="Lundell T."/>
            <person name="Morin E."/>
            <person name="Murat C."/>
            <person name="Riley R."/>
            <person name="Ohm R."/>
            <person name="Sun H."/>
            <person name="Tunlid A."/>
            <person name="Henrissat B."/>
            <person name="Grigoriev I.V."/>
            <person name="Hibbett D.S."/>
            <person name="Martin F."/>
        </authorList>
    </citation>
    <scope>NUCLEOTIDE SEQUENCE [LARGE SCALE GENOMIC DNA]</scope>
    <source>
        <strain evidence="3">LaAM-08-1</strain>
    </source>
</reference>
<keyword evidence="3" id="KW-1185">Reference proteome</keyword>
<feature type="compositionally biased region" description="Acidic residues" evidence="1">
    <location>
        <begin position="14"/>
        <end position="29"/>
    </location>
</feature>
<reference evidence="2 3" key="1">
    <citation type="submission" date="2014-04" db="EMBL/GenBank/DDBJ databases">
        <authorList>
            <consortium name="DOE Joint Genome Institute"/>
            <person name="Kuo A."/>
            <person name="Kohler A."/>
            <person name="Nagy L.G."/>
            <person name="Floudas D."/>
            <person name="Copeland A."/>
            <person name="Barry K.W."/>
            <person name="Cichocki N."/>
            <person name="Veneault-Fourrey C."/>
            <person name="LaButti K."/>
            <person name="Lindquist E.A."/>
            <person name="Lipzen A."/>
            <person name="Lundell T."/>
            <person name="Morin E."/>
            <person name="Murat C."/>
            <person name="Sun H."/>
            <person name="Tunlid A."/>
            <person name="Henrissat B."/>
            <person name="Grigoriev I.V."/>
            <person name="Hibbett D.S."/>
            <person name="Martin F."/>
            <person name="Nordberg H.P."/>
            <person name="Cantor M.N."/>
            <person name="Hua S.X."/>
        </authorList>
    </citation>
    <scope>NUCLEOTIDE SEQUENCE [LARGE SCALE GENOMIC DNA]</scope>
    <source>
        <strain evidence="2 3">LaAM-08-1</strain>
    </source>
</reference>
<name>A0A0C9WRR6_9AGAR</name>
<organism evidence="2 3">
    <name type="scientific">Laccaria amethystina LaAM-08-1</name>
    <dbReference type="NCBI Taxonomy" id="1095629"/>
    <lineage>
        <taxon>Eukaryota</taxon>
        <taxon>Fungi</taxon>
        <taxon>Dikarya</taxon>
        <taxon>Basidiomycota</taxon>
        <taxon>Agaricomycotina</taxon>
        <taxon>Agaricomycetes</taxon>
        <taxon>Agaricomycetidae</taxon>
        <taxon>Agaricales</taxon>
        <taxon>Agaricineae</taxon>
        <taxon>Hydnangiaceae</taxon>
        <taxon>Laccaria</taxon>
    </lineage>
</organism>